<feature type="compositionally biased region" description="Polar residues" evidence="1">
    <location>
        <begin position="334"/>
        <end position="350"/>
    </location>
</feature>
<evidence type="ECO:0000313" key="3">
    <source>
        <dbReference type="EMBL" id="EFP08346.1"/>
    </source>
</evidence>
<feature type="region of interest" description="Disordered" evidence="1">
    <location>
        <begin position="187"/>
        <end position="230"/>
    </location>
</feature>
<dbReference type="InterPro" id="IPR010982">
    <property type="entry name" value="Lambda_DNA-bd_dom_sf"/>
</dbReference>
<sequence length="478" mass="51331">MSVLNITPHQKNILGSLIASGLSNQQIIYQFYMIRQNMYRFQPYQQIGGGTQKSSEFPSSDSQGPPNGPLLMSYGSQGSQKASESLQGSHRWSSPGAHVAESQVPPTGHQGFHGRANYWGSGGALRPESSGPRYSGATGSQVPPGPSNGPTGAAGSQRYYGYPFPFGSYPYTALGVAAGGQGCPGPQSTGLNPAGSSGFQGSQNMTSGSPGFQKVSGPPNAPTQTPGSFGYKWSYGSQNMSSGSQVLIRQQTLEFTPPGFQKFSGSPNAPIGTHGSQFPPGSTLGPQSSSEFPEPFGSSNGAAESQQSQRHYGFPFLYASYPFMAYAPAGSQGYSGPQSYWTPPTSSGSHGPTRPQRKAPKTTVVVYKRRLYDNRYDPRELAKLMDIDSATLRQQIKEWTQERGITQKKIAEDLGVCSSTISKYLGNKGCVSAILEQSILVWFLQYRDAWNRVKHARGQMLRIPYNRPTPLAICAANP</sequence>
<feature type="region of interest" description="Disordered" evidence="1">
    <location>
        <begin position="257"/>
        <end position="307"/>
    </location>
</feature>
<dbReference type="CDD" id="cd00093">
    <property type="entry name" value="HTH_XRE"/>
    <property type="match status" value="1"/>
</dbReference>
<dbReference type="EMBL" id="DS268473">
    <property type="protein sequence ID" value="EFP08346.1"/>
    <property type="molecule type" value="Genomic_DNA"/>
</dbReference>
<keyword evidence="4" id="KW-1185">Reference proteome</keyword>
<feature type="region of interest" description="Disordered" evidence="1">
    <location>
        <begin position="334"/>
        <end position="360"/>
    </location>
</feature>
<evidence type="ECO:0000256" key="1">
    <source>
        <dbReference type="SAM" id="MobiDB-lite"/>
    </source>
</evidence>
<dbReference type="SUPFAM" id="SSF47413">
    <property type="entry name" value="lambda repressor-like DNA-binding domains"/>
    <property type="match status" value="1"/>
</dbReference>
<reference evidence="3" key="1">
    <citation type="submission" date="2007-07" db="EMBL/GenBank/DDBJ databases">
        <title>PCAP assembly of the Caenorhabditis remanei genome.</title>
        <authorList>
            <consortium name="The Caenorhabditis remanei Sequencing Consortium"/>
            <person name="Wilson R.K."/>
        </authorList>
    </citation>
    <scope>NUCLEOTIDE SEQUENCE [LARGE SCALE GENOMIC DNA]</scope>
    <source>
        <strain evidence="3">PB4641</strain>
    </source>
</reference>
<evidence type="ECO:0000259" key="2">
    <source>
        <dbReference type="PROSITE" id="PS50943"/>
    </source>
</evidence>
<dbReference type="OrthoDB" id="10321025at2759"/>
<dbReference type="Gene3D" id="1.10.260.40">
    <property type="entry name" value="lambda repressor-like DNA-binding domains"/>
    <property type="match status" value="1"/>
</dbReference>
<dbReference type="InParanoid" id="E3MSJ9"/>
<name>E3MSJ9_CAERE</name>
<feature type="compositionally biased region" description="Polar residues" evidence="1">
    <location>
        <begin position="52"/>
        <end position="65"/>
    </location>
</feature>
<dbReference type="AlphaFoldDB" id="E3MSJ9"/>
<dbReference type="PROSITE" id="PS50943">
    <property type="entry name" value="HTH_CROC1"/>
    <property type="match status" value="1"/>
</dbReference>
<dbReference type="InterPro" id="IPR001387">
    <property type="entry name" value="Cro/C1-type_HTH"/>
</dbReference>
<dbReference type="GO" id="GO:0005634">
    <property type="term" value="C:nucleus"/>
    <property type="evidence" value="ECO:0007669"/>
    <property type="project" value="UniProtKB-ARBA"/>
</dbReference>
<dbReference type="Proteomes" id="UP000008281">
    <property type="component" value="Unassembled WGS sequence"/>
</dbReference>
<gene>
    <name evidence="3" type="ORF">CRE_16202</name>
</gene>
<protein>
    <recommendedName>
        <fullName evidence="2">HTH cro/C1-type domain-containing protein</fullName>
    </recommendedName>
</protein>
<accession>E3MSJ9</accession>
<evidence type="ECO:0000313" key="4">
    <source>
        <dbReference type="Proteomes" id="UP000008281"/>
    </source>
</evidence>
<feature type="compositionally biased region" description="Polar residues" evidence="1">
    <location>
        <begin position="74"/>
        <end position="92"/>
    </location>
</feature>
<dbReference type="HOGENOM" id="CLU_571406_0_0_1"/>
<feature type="compositionally biased region" description="Polar residues" evidence="1">
    <location>
        <begin position="187"/>
        <end position="210"/>
    </location>
</feature>
<feature type="domain" description="HTH cro/C1-type" evidence="2">
    <location>
        <begin position="396"/>
        <end position="424"/>
    </location>
</feature>
<feature type="compositionally biased region" description="Low complexity" evidence="1">
    <location>
        <begin position="285"/>
        <end position="299"/>
    </location>
</feature>
<organism evidence="4">
    <name type="scientific">Caenorhabditis remanei</name>
    <name type="common">Caenorhabditis vulgaris</name>
    <dbReference type="NCBI Taxonomy" id="31234"/>
    <lineage>
        <taxon>Eukaryota</taxon>
        <taxon>Metazoa</taxon>
        <taxon>Ecdysozoa</taxon>
        <taxon>Nematoda</taxon>
        <taxon>Chromadorea</taxon>
        <taxon>Rhabditida</taxon>
        <taxon>Rhabditina</taxon>
        <taxon>Rhabditomorpha</taxon>
        <taxon>Rhabditoidea</taxon>
        <taxon>Rhabditidae</taxon>
        <taxon>Peloderinae</taxon>
        <taxon>Caenorhabditis</taxon>
    </lineage>
</organism>
<dbReference type="GO" id="GO:0003677">
    <property type="term" value="F:DNA binding"/>
    <property type="evidence" value="ECO:0007669"/>
    <property type="project" value="InterPro"/>
</dbReference>
<feature type="region of interest" description="Disordered" evidence="1">
    <location>
        <begin position="46"/>
        <end position="154"/>
    </location>
</feature>
<proteinExistence type="predicted"/>